<dbReference type="InterPro" id="IPR015886">
    <property type="entry name" value="H2TH_FPG"/>
</dbReference>
<comment type="catalytic activity">
    <reaction evidence="14 15">
        <text>2'-deoxyribonucleotide-(2'-deoxyribose 5'-phosphate)-2'-deoxyribonucleotide-DNA = a 3'-end 2'-deoxyribonucleotide-(2,3-dehydro-2,3-deoxyribose 5'-phosphate)-DNA + a 5'-end 5'-phospho-2'-deoxyribonucleoside-DNA + H(+)</text>
        <dbReference type="Rhea" id="RHEA:66592"/>
        <dbReference type="Rhea" id="RHEA-COMP:13180"/>
        <dbReference type="Rhea" id="RHEA-COMP:16897"/>
        <dbReference type="Rhea" id="RHEA-COMP:17067"/>
        <dbReference type="ChEBI" id="CHEBI:15378"/>
        <dbReference type="ChEBI" id="CHEBI:136412"/>
        <dbReference type="ChEBI" id="CHEBI:157695"/>
        <dbReference type="ChEBI" id="CHEBI:167181"/>
        <dbReference type="EC" id="4.2.99.18"/>
    </reaction>
</comment>
<dbReference type="Pfam" id="PF06827">
    <property type="entry name" value="zf-FPG_IleRS"/>
    <property type="match status" value="1"/>
</dbReference>
<name>A0A934N175_9BACT</name>
<evidence type="ECO:0000256" key="15">
    <source>
        <dbReference type="HAMAP-Rule" id="MF_00103"/>
    </source>
</evidence>
<dbReference type="Gene3D" id="1.10.8.50">
    <property type="match status" value="1"/>
</dbReference>
<dbReference type="SUPFAM" id="SSF46946">
    <property type="entry name" value="S13-like H2TH domain"/>
    <property type="match status" value="1"/>
</dbReference>
<reference evidence="18" key="1">
    <citation type="submission" date="2020-10" db="EMBL/GenBank/DDBJ databases">
        <title>Ca. Dormibacterota MAGs.</title>
        <authorList>
            <person name="Montgomery K."/>
        </authorList>
    </citation>
    <scope>NUCLEOTIDE SEQUENCE [LARGE SCALE GENOMIC DNA]</scope>
    <source>
        <strain evidence="18">SC8812_S17_10</strain>
    </source>
</reference>
<dbReference type="SUPFAM" id="SSF81624">
    <property type="entry name" value="N-terminal domain of MutM-like DNA repair proteins"/>
    <property type="match status" value="1"/>
</dbReference>
<keyword evidence="7 15" id="KW-0378">Hydrolase</keyword>
<feature type="binding site" evidence="15">
    <location>
        <position position="155"/>
    </location>
    <ligand>
        <name>DNA</name>
        <dbReference type="ChEBI" id="CHEBI:16991"/>
    </ligand>
</feature>
<dbReference type="SMART" id="SM01232">
    <property type="entry name" value="H2TH"/>
    <property type="match status" value="1"/>
</dbReference>
<dbReference type="PANTHER" id="PTHR22993">
    <property type="entry name" value="FORMAMIDOPYRIMIDINE-DNA GLYCOSYLASE"/>
    <property type="match status" value="1"/>
</dbReference>
<dbReference type="GO" id="GO:0003690">
    <property type="term" value="F:double-stranded DNA binding"/>
    <property type="evidence" value="ECO:0007669"/>
    <property type="project" value="UniProtKB-ARBA"/>
</dbReference>
<evidence type="ECO:0000256" key="2">
    <source>
        <dbReference type="ARBA" id="ARBA00009409"/>
    </source>
</evidence>
<dbReference type="InterPro" id="IPR035937">
    <property type="entry name" value="FPG_N"/>
</dbReference>
<evidence type="ECO:0000256" key="11">
    <source>
        <dbReference type="ARBA" id="ARBA00023239"/>
    </source>
</evidence>
<dbReference type="AlphaFoldDB" id="A0A934N175"/>
<comment type="catalytic activity">
    <reaction evidence="1 15">
        <text>Hydrolysis of DNA containing ring-opened 7-methylguanine residues, releasing 2,6-diamino-4-hydroxy-5-(N-methyl)formamidopyrimidine.</text>
        <dbReference type="EC" id="3.2.2.23"/>
    </reaction>
</comment>
<dbReference type="SMART" id="SM00898">
    <property type="entry name" value="Fapy_DNA_glyco"/>
    <property type="match status" value="1"/>
</dbReference>
<comment type="subunit">
    <text evidence="3 15">Monomer.</text>
</comment>
<dbReference type="NCBIfam" id="NF002211">
    <property type="entry name" value="PRK01103.1"/>
    <property type="match status" value="1"/>
</dbReference>
<evidence type="ECO:0000256" key="14">
    <source>
        <dbReference type="ARBA" id="ARBA00044632"/>
    </source>
</evidence>
<comment type="cofactor">
    <cofactor evidence="15">
        <name>Zn(2+)</name>
        <dbReference type="ChEBI" id="CHEBI:29105"/>
    </cofactor>
    <text evidence="15">Binds 1 zinc ion per subunit.</text>
</comment>
<feature type="domain" description="Formamidopyrimidine-DNA glycosylase catalytic" evidence="17">
    <location>
        <begin position="2"/>
        <end position="115"/>
    </location>
</feature>
<dbReference type="HAMAP" id="MF_00103">
    <property type="entry name" value="Fapy_DNA_glycosyl"/>
    <property type="match status" value="1"/>
</dbReference>
<dbReference type="Proteomes" id="UP000612893">
    <property type="component" value="Unassembled WGS sequence"/>
</dbReference>
<dbReference type="InterPro" id="IPR020629">
    <property type="entry name" value="FPG_Glyclase"/>
</dbReference>
<dbReference type="InterPro" id="IPR010979">
    <property type="entry name" value="Ribosomal_uS13-like_H2TH"/>
</dbReference>
<dbReference type="PROSITE" id="PS51066">
    <property type="entry name" value="ZF_FPG_2"/>
    <property type="match status" value="1"/>
</dbReference>
<comment type="caution">
    <text evidence="18">The sequence shown here is derived from an EMBL/GenBank/DDBJ whole genome shotgun (WGS) entry which is preliminary data.</text>
</comment>
<evidence type="ECO:0000259" key="16">
    <source>
        <dbReference type="PROSITE" id="PS51066"/>
    </source>
</evidence>
<keyword evidence="12 15" id="KW-0511">Multifunctional enzyme</keyword>
<keyword evidence="11 15" id="KW-0456">Lyase</keyword>
<sequence>MPELPEVETVTADLRPHVVGRTIVGCDLRFPAIVRHPSPAAFAAGLTARRVEAMSRRGKYILHHLDSGELLVVHLGMTGQWRYVAADTAEPDHLHAVLTLDDGFQLRYRDVRRFGRLLLGSEQELVGDRKMPRLGPEPIDPTFTATDLYRRLHVRRAPLKALLLDQMVVAGVGNIYADEACFRARVRPDRAANTLSRQAVGRLREALDESLRRAIVNRGSSVSDYRDAWGEAGRQQEELQVYGRGGQPCLRCGRPLALVRLAGRSTVFCRRCQR</sequence>
<protein>
    <recommendedName>
        <fullName evidence="15">Formamidopyrimidine-DNA glycosylase</fullName>
        <shortName evidence="15">Fapy-DNA glycosylase</shortName>
        <ecNumber evidence="15">3.2.2.23</ecNumber>
    </recommendedName>
    <alternativeName>
        <fullName evidence="15">DNA-(apurinic or apyrimidinic site) lyase MutM</fullName>
        <shortName evidence="15">AP lyase MutM</shortName>
        <ecNumber evidence="15">4.2.99.18</ecNumber>
    </alternativeName>
</protein>
<dbReference type="NCBIfam" id="TIGR00577">
    <property type="entry name" value="fpg"/>
    <property type="match status" value="1"/>
</dbReference>
<keyword evidence="8 15" id="KW-0862">Zinc</keyword>
<dbReference type="Pfam" id="PF06831">
    <property type="entry name" value="H2TH"/>
    <property type="match status" value="1"/>
</dbReference>
<keyword evidence="4 15" id="KW-0479">Metal-binding</keyword>
<evidence type="ECO:0000256" key="3">
    <source>
        <dbReference type="ARBA" id="ARBA00011245"/>
    </source>
</evidence>
<dbReference type="GO" id="GO:0034039">
    <property type="term" value="F:8-oxo-7,8-dihydroguanine DNA N-glycosylase activity"/>
    <property type="evidence" value="ECO:0007669"/>
    <property type="project" value="TreeGrafter"/>
</dbReference>
<evidence type="ECO:0000256" key="12">
    <source>
        <dbReference type="ARBA" id="ARBA00023268"/>
    </source>
</evidence>
<dbReference type="CDD" id="cd08966">
    <property type="entry name" value="EcFpg-like_N"/>
    <property type="match status" value="1"/>
</dbReference>
<keyword evidence="19" id="KW-1185">Reference proteome</keyword>
<dbReference type="InterPro" id="IPR000214">
    <property type="entry name" value="Znf_DNA_glyclase/AP_lyase"/>
</dbReference>
<accession>A0A934N175</accession>
<evidence type="ECO:0000256" key="1">
    <source>
        <dbReference type="ARBA" id="ARBA00001668"/>
    </source>
</evidence>
<dbReference type="GO" id="GO:0008270">
    <property type="term" value="F:zinc ion binding"/>
    <property type="evidence" value="ECO:0007669"/>
    <property type="project" value="UniProtKB-UniRule"/>
</dbReference>
<evidence type="ECO:0000259" key="17">
    <source>
        <dbReference type="PROSITE" id="PS51068"/>
    </source>
</evidence>
<dbReference type="GO" id="GO:0006284">
    <property type="term" value="P:base-excision repair"/>
    <property type="evidence" value="ECO:0007669"/>
    <property type="project" value="InterPro"/>
</dbReference>
<evidence type="ECO:0000256" key="7">
    <source>
        <dbReference type="ARBA" id="ARBA00022801"/>
    </source>
</evidence>
<dbReference type="GO" id="GO:0003684">
    <property type="term" value="F:damaged DNA binding"/>
    <property type="evidence" value="ECO:0007669"/>
    <property type="project" value="InterPro"/>
</dbReference>
<dbReference type="Pfam" id="PF01149">
    <property type="entry name" value="Fapy_DNA_glyco"/>
    <property type="match status" value="1"/>
</dbReference>
<dbReference type="EC" id="3.2.2.23" evidence="15"/>
<dbReference type="PROSITE" id="PS01242">
    <property type="entry name" value="ZF_FPG_1"/>
    <property type="match status" value="1"/>
</dbReference>
<organism evidence="18 19">
    <name type="scientific">Candidatus Nephthysia bennettiae</name>
    <dbReference type="NCBI Taxonomy" id="3127016"/>
    <lineage>
        <taxon>Bacteria</taxon>
        <taxon>Bacillati</taxon>
        <taxon>Candidatus Dormiibacterota</taxon>
        <taxon>Candidatus Dormibacteria</taxon>
        <taxon>Candidatus Dormibacterales</taxon>
        <taxon>Candidatus Dormibacteraceae</taxon>
        <taxon>Candidatus Nephthysia</taxon>
    </lineage>
</organism>
<proteinExistence type="inferred from homology"/>
<dbReference type="FunFam" id="1.10.8.50:FF:000003">
    <property type="entry name" value="Formamidopyrimidine-DNA glycosylase"/>
    <property type="match status" value="1"/>
</dbReference>
<comment type="similarity">
    <text evidence="2 15">Belongs to the FPG family.</text>
</comment>
<dbReference type="InterPro" id="IPR015887">
    <property type="entry name" value="DNA_glyclase_Znf_dom_DNA_BS"/>
</dbReference>
<dbReference type="SUPFAM" id="SSF57716">
    <property type="entry name" value="Glucocorticoid receptor-like (DNA-binding domain)"/>
    <property type="match status" value="1"/>
</dbReference>
<dbReference type="PANTHER" id="PTHR22993:SF9">
    <property type="entry name" value="FORMAMIDOPYRIMIDINE-DNA GLYCOSYLASE"/>
    <property type="match status" value="1"/>
</dbReference>
<evidence type="ECO:0000313" key="19">
    <source>
        <dbReference type="Proteomes" id="UP000612893"/>
    </source>
</evidence>
<dbReference type="PROSITE" id="PS51068">
    <property type="entry name" value="FPG_CAT"/>
    <property type="match status" value="1"/>
</dbReference>
<evidence type="ECO:0000256" key="13">
    <source>
        <dbReference type="ARBA" id="ARBA00023295"/>
    </source>
</evidence>
<evidence type="ECO:0000256" key="6">
    <source>
        <dbReference type="ARBA" id="ARBA00022771"/>
    </source>
</evidence>
<keyword evidence="13 15" id="KW-0326">Glycosidase</keyword>
<gene>
    <name evidence="15 18" type="primary">mutM</name>
    <name evidence="15" type="synonym">fpg</name>
    <name evidence="18" type="ORF">JF922_01115</name>
</gene>
<dbReference type="GO" id="GO:0140078">
    <property type="term" value="F:class I DNA-(apurinic or apyrimidinic site) endonuclease activity"/>
    <property type="evidence" value="ECO:0007669"/>
    <property type="project" value="UniProtKB-EC"/>
</dbReference>
<evidence type="ECO:0000313" key="18">
    <source>
        <dbReference type="EMBL" id="MBJ7596675.1"/>
    </source>
</evidence>
<keyword evidence="10 15" id="KW-0234">DNA repair</keyword>
<keyword evidence="9 15" id="KW-0238">DNA-binding</keyword>
<evidence type="ECO:0000256" key="5">
    <source>
        <dbReference type="ARBA" id="ARBA00022763"/>
    </source>
</evidence>
<dbReference type="InterPro" id="IPR012319">
    <property type="entry name" value="FPG_cat"/>
</dbReference>
<evidence type="ECO:0000256" key="10">
    <source>
        <dbReference type="ARBA" id="ARBA00023204"/>
    </source>
</evidence>
<feature type="domain" description="FPG-type" evidence="16">
    <location>
        <begin position="240"/>
        <end position="274"/>
    </location>
</feature>
<feature type="active site" description="Proton donor" evidence="15">
    <location>
        <position position="3"/>
    </location>
</feature>
<feature type="active site" description="Proton donor; for delta-elimination activity" evidence="15">
    <location>
        <position position="264"/>
    </location>
</feature>
<evidence type="ECO:0000256" key="4">
    <source>
        <dbReference type="ARBA" id="ARBA00022723"/>
    </source>
</evidence>
<evidence type="ECO:0000256" key="8">
    <source>
        <dbReference type="ARBA" id="ARBA00022833"/>
    </source>
</evidence>
<feature type="active site" description="Schiff-base intermediate with DNA" evidence="15">
    <location>
        <position position="2"/>
    </location>
</feature>
<dbReference type="RefSeq" id="WP_338198505.1">
    <property type="nucleotide sequence ID" value="NZ_JAEKNR010000016.1"/>
</dbReference>
<dbReference type="Gene3D" id="3.20.190.10">
    <property type="entry name" value="MutM-like, N-terminal"/>
    <property type="match status" value="1"/>
</dbReference>
<dbReference type="EMBL" id="JAEKNR010000016">
    <property type="protein sequence ID" value="MBJ7596675.1"/>
    <property type="molecule type" value="Genomic_DNA"/>
</dbReference>
<feature type="binding site" evidence="15">
    <location>
        <position position="112"/>
    </location>
    <ligand>
        <name>DNA</name>
        <dbReference type="ChEBI" id="CHEBI:16991"/>
    </ligand>
</feature>
<dbReference type="InterPro" id="IPR010663">
    <property type="entry name" value="Znf_FPG/IleRS"/>
</dbReference>
<evidence type="ECO:0000256" key="9">
    <source>
        <dbReference type="ARBA" id="ARBA00023125"/>
    </source>
</evidence>
<feature type="active site" description="Proton donor; for beta-elimination activity" evidence="15">
    <location>
        <position position="59"/>
    </location>
</feature>
<keyword evidence="5 15" id="KW-0227">DNA damage</keyword>
<dbReference type="EC" id="4.2.99.18" evidence="15"/>
<comment type="function">
    <text evidence="15">Involved in base excision repair of DNA damaged by oxidation or by mutagenic agents. Acts as DNA glycosylase that recognizes and removes damaged bases. Has a preference for oxidized purines, such as 7,8-dihydro-8-oxoguanine (8-oxoG). Has AP (apurinic/apyrimidinic) lyase activity and introduces nicks in the DNA strand. Cleaves the DNA backbone by beta-delta elimination to generate a single-strand break at the site of the removed base with both 3'- and 5'-phosphates.</text>
</comment>
<feature type="binding site" evidence="15">
    <location>
        <position position="93"/>
    </location>
    <ligand>
        <name>DNA</name>
        <dbReference type="ChEBI" id="CHEBI:16991"/>
    </ligand>
</feature>
<keyword evidence="6 15" id="KW-0863">Zinc-finger</keyword>